<dbReference type="InterPro" id="IPR011989">
    <property type="entry name" value="ARM-like"/>
</dbReference>
<reference evidence="1" key="1">
    <citation type="journal article" date="2023" name="Insect Mol. Biol.">
        <title>Genome sequencing provides insights into the evolution of gene families encoding plant cell wall-degrading enzymes in longhorned beetles.</title>
        <authorList>
            <person name="Shin N.R."/>
            <person name="Okamura Y."/>
            <person name="Kirsch R."/>
            <person name="Pauchet Y."/>
        </authorList>
    </citation>
    <scope>NUCLEOTIDE SEQUENCE</scope>
    <source>
        <strain evidence="1">RBIC_L_NR</strain>
    </source>
</reference>
<dbReference type="PANTHER" id="PTHR46263">
    <property type="entry name" value="ARMADILLO REPEAT-CONTAINING PROTEIN 7"/>
    <property type="match status" value="1"/>
</dbReference>
<dbReference type="InterPro" id="IPR016024">
    <property type="entry name" value="ARM-type_fold"/>
</dbReference>
<dbReference type="AlphaFoldDB" id="A0AAV8Y1U8"/>
<protein>
    <recommendedName>
        <fullName evidence="3">Armadillo repeat-containing protein 7</fullName>
    </recommendedName>
</protein>
<evidence type="ECO:0008006" key="3">
    <source>
        <dbReference type="Google" id="ProtNLM"/>
    </source>
</evidence>
<organism evidence="1 2">
    <name type="scientific">Rhamnusium bicolor</name>
    <dbReference type="NCBI Taxonomy" id="1586634"/>
    <lineage>
        <taxon>Eukaryota</taxon>
        <taxon>Metazoa</taxon>
        <taxon>Ecdysozoa</taxon>
        <taxon>Arthropoda</taxon>
        <taxon>Hexapoda</taxon>
        <taxon>Insecta</taxon>
        <taxon>Pterygota</taxon>
        <taxon>Neoptera</taxon>
        <taxon>Endopterygota</taxon>
        <taxon>Coleoptera</taxon>
        <taxon>Polyphaga</taxon>
        <taxon>Cucujiformia</taxon>
        <taxon>Chrysomeloidea</taxon>
        <taxon>Cerambycidae</taxon>
        <taxon>Lepturinae</taxon>
        <taxon>Rhagiini</taxon>
        <taxon>Rhamnusium</taxon>
    </lineage>
</organism>
<dbReference type="InterPro" id="IPR042462">
    <property type="entry name" value="ARMC7"/>
</dbReference>
<evidence type="ECO:0000313" key="1">
    <source>
        <dbReference type="EMBL" id="KAJ8944894.1"/>
    </source>
</evidence>
<sequence>MFKAKQQTLANLANFAYDPVNYEYMKQLHLIDLFLAQLSEDSEELIHFALSGLCNISCGKN</sequence>
<dbReference type="EMBL" id="JANEYF010002561">
    <property type="protein sequence ID" value="KAJ8944894.1"/>
    <property type="molecule type" value="Genomic_DNA"/>
</dbReference>
<dbReference type="SUPFAM" id="SSF48371">
    <property type="entry name" value="ARM repeat"/>
    <property type="match status" value="1"/>
</dbReference>
<comment type="caution">
    <text evidence="1">The sequence shown here is derived from an EMBL/GenBank/DDBJ whole genome shotgun (WGS) entry which is preliminary data.</text>
</comment>
<gene>
    <name evidence="1" type="ORF">NQ314_009350</name>
</gene>
<dbReference type="Gene3D" id="1.25.10.10">
    <property type="entry name" value="Leucine-rich Repeat Variant"/>
    <property type="match status" value="1"/>
</dbReference>
<name>A0AAV8Y1U8_9CUCU</name>
<accession>A0AAV8Y1U8</accession>
<dbReference type="PANTHER" id="PTHR46263:SF1">
    <property type="entry name" value="ARMADILLO REPEAT-CONTAINING PROTEIN 7"/>
    <property type="match status" value="1"/>
</dbReference>
<dbReference type="Proteomes" id="UP001162156">
    <property type="component" value="Unassembled WGS sequence"/>
</dbReference>
<keyword evidence="2" id="KW-1185">Reference proteome</keyword>
<evidence type="ECO:0000313" key="2">
    <source>
        <dbReference type="Proteomes" id="UP001162156"/>
    </source>
</evidence>
<proteinExistence type="predicted"/>